<organism evidence="2 3">
    <name type="scientific">Plesiocystis pacifica SIR-1</name>
    <dbReference type="NCBI Taxonomy" id="391625"/>
    <lineage>
        <taxon>Bacteria</taxon>
        <taxon>Pseudomonadati</taxon>
        <taxon>Myxococcota</taxon>
        <taxon>Polyangia</taxon>
        <taxon>Nannocystales</taxon>
        <taxon>Nannocystaceae</taxon>
        <taxon>Plesiocystis</taxon>
    </lineage>
</organism>
<dbReference type="STRING" id="391625.PPSIR1_31878"/>
<dbReference type="RefSeq" id="WP_006971042.1">
    <property type="nucleotide sequence ID" value="NZ_ABCS01000016.1"/>
</dbReference>
<dbReference type="AlphaFoldDB" id="A6G2U3"/>
<keyword evidence="3" id="KW-1185">Reference proteome</keyword>
<protein>
    <submittedName>
        <fullName evidence="2">Uncharacterized protein</fullName>
    </submittedName>
</protein>
<dbReference type="OrthoDB" id="5525764at2"/>
<comment type="caution">
    <text evidence="2">The sequence shown here is derived from an EMBL/GenBank/DDBJ whole genome shotgun (WGS) entry which is preliminary data.</text>
</comment>
<name>A6G2U3_9BACT</name>
<sequence>MFRPVRALISLSVVAIALWGAFAIDLGGKTFAEHVDTISETPEAQELLAGTRSAINPALEELRDRVLGEYVEAPTWIPDEEVVVPAATRPVEAEDAEHAEPAVESDYEPPLPGARRRGPRRPAALESEADAPAPKRPKRVRPPEPKPEPKPRSEPKPEPKPAPVEPKVDPAPKPEPTYPPPTPGSREAGPSEPVYH</sequence>
<evidence type="ECO:0000313" key="3">
    <source>
        <dbReference type="Proteomes" id="UP000005801"/>
    </source>
</evidence>
<gene>
    <name evidence="2" type="ORF">PPSIR1_31878</name>
</gene>
<feature type="compositionally biased region" description="Pro residues" evidence="1">
    <location>
        <begin position="173"/>
        <end position="183"/>
    </location>
</feature>
<dbReference type="Proteomes" id="UP000005801">
    <property type="component" value="Unassembled WGS sequence"/>
</dbReference>
<evidence type="ECO:0000313" key="2">
    <source>
        <dbReference type="EMBL" id="EDM79793.1"/>
    </source>
</evidence>
<feature type="compositionally biased region" description="Basic and acidic residues" evidence="1">
    <location>
        <begin position="141"/>
        <end position="159"/>
    </location>
</feature>
<feature type="region of interest" description="Disordered" evidence="1">
    <location>
        <begin position="92"/>
        <end position="196"/>
    </location>
</feature>
<reference evidence="2 3" key="1">
    <citation type="submission" date="2007-06" db="EMBL/GenBank/DDBJ databases">
        <authorList>
            <person name="Shimkets L."/>
            <person name="Ferriera S."/>
            <person name="Johnson J."/>
            <person name="Kravitz S."/>
            <person name="Beeson K."/>
            <person name="Sutton G."/>
            <person name="Rogers Y.-H."/>
            <person name="Friedman R."/>
            <person name="Frazier M."/>
            <person name="Venter J.C."/>
        </authorList>
    </citation>
    <scope>NUCLEOTIDE SEQUENCE [LARGE SCALE GENOMIC DNA]</scope>
    <source>
        <strain evidence="2 3">SIR-1</strain>
    </source>
</reference>
<accession>A6G2U3</accession>
<proteinExistence type="predicted"/>
<dbReference type="EMBL" id="ABCS01000016">
    <property type="protein sequence ID" value="EDM79793.1"/>
    <property type="molecule type" value="Genomic_DNA"/>
</dbReference>
<evidence type="ECO:0000256" key="1">
    <source>
        <dbReference type="SAM" id="MobiDB-lite"/>
    </source>
</evidence>